<feature type="non-terminal residue" evidence="1">
    <location>
        <position position="1"/>
    </location>
</feature>
<keyword evidence="2" id="KW-1185">Reference proteome</keyword>
<accession>A0A9N9AUS2</accession>
<proteinExistence type="predicted"/>
<evidence type="ECO:0000313" key="1">
    <source>
        <dbReference type="EMBL" id="CAG8543029.1"/>
    </source>
</evidence>
<reference evidence="1" key="1">
    <citation type="submission" date="2021-06" db="EMBL/GenBank/DDBJ databases">
        <authorList>
            <person name="Kallberg Y."/>
            <person name="Tangrot J."/>
            <person name="Rosling A."/>
        </authorList>
    </citation>
    <scope>NUCLEOTIDE SEQUENCE</scope>
    <source>
        <strain evidence="1">BR232B</strain>
    </source>
</reference>
<name>A0A9N9AUS2_9GLOM</name>
<gene>
    <name evidence="1" type="ORF">PBRASI_LOCUS4687</name>
</gene>
<protein>
    <submittedName>
        <fullName evidence="1">9405_t:CDS:1</fullName>
    </submittedName>
</protein>
<comment type="caution">
    <text evidence="1">The sequence shown here is derived from an EMBL/GenBank/DDBJ whole genome shotgun (WGS) entry which is preliminary data.</text>
</comment>
<organism evidence="1 2">
    <name type="scientific">Paraglomus brasilianum</name>
    <dbReference type="NCBI Taxonomy" id="144538"/>
    <lineage>
        <taxon>Eukaryota</taxon>
        <taxon>Fungi</taxon>
        <taxon>Fungi incertae sedis</taxon>
        <taxon>Mucoromycota</taxon>
        <taxon>Glomeromycotina</taxon>
        <taxon>Glomeromycetes</taxon>
        <taxon>Paraglomerales</taxon>
        <taxon>Paraglomeraceae</taxon>
        <taxon>Paraglomus</taxon>
    </lineage>
</organism>
<dbReference type="AlphaFoldDB" id="A0A9N9AUS2"/>
<sequence length="40" mass="4810">IVVSDIRRFIIAQGINKKNRKEVKTRKRAKTFDIPEVRER</sequence>
<dbReference type="Proteomes" id="UP000789739">
    <property type="component" value="Unassembled WGS sequence"/>
</dbReference>
<dbReference type="EMBL" id="CAJVPI010000501">
    <property type="protein sequence ID" value="CAG8543029.1"/>
    <property type="molecule type" value="Genomic_DNA"/>
</dbReference>
<evidence type="ECO:0000313" key="2">
    <source>
        <dbReference type="Proteomes" id="UP000789739"/>
    </source>
</evidence>